<organism evidence="2 3">
    <name type="scientific">Phlyctema vagabunda</name>
    <dbReference type="NCBI Taxonomy" id="108571"/>
    <lineage>
        <taxon>Eukaryota</taxon>
        <taxon>Fungi</taxon>
        <taxon>Dikarya</taxon>
        <taxon>Ascomycota</taxon>
        <taxon>Pezizomycotina</taxon>
        <taxon>Leotiomycetes</taxon>
        <taxon>Helotiales</taxon>
        <taxon>Dermateaceae</taxon>
        <taxon>Phlyctema</taxon>
    </lineage>
</organism>
<dbReference type="InterPro" id="IPR043729">
    <property type="entry name" value="DUF5672"/>
</dbReference>
<sequence length="363" mass="40145">MATPMNTEDRKRRNRNIVFAAFLSLLLIWTIKLSFPQHTVVSVYSGYTGDAESTSLKGSVPHGPGGLVSIPSSKTGGVQMPKPKATSIAAPKNDLTIPGVSVVEAGDTFGGNITTKAAVLVETRFRMNLIPLILHFSTVLGSDWPILIYTSAEAVGQFSTSAALSRHLRQGTIQIRILPSSVLFTNSNSVNEFMTKTWLWESLAPAENILIFQSDSMLCANAARSVDDFFAYDFVGAPIRADLGHGYNGGLSLRKRSSTLRILDEWDWLTTQKSGDRFEDQWFYNRLLILQQRDEEAGIDPTDEGAINLPTMEVARTFSVETIDFPHPLGVHQVHRWMGEGMVSLDDWCPEYKLCSTDPIKDT</sequence>
<evidence type="ECO:0000259" key="1">
    <source>
        <dbReference type="Pfam" id="PF18922"/>
    </source>
</evidence>
<gene>
    <name evidence="2" type="ORF">PVAG01_02263</name>
</gene>
<feature type="domain" description="DUF5672" evidence="1">
    <location>
        <begin position="173"/>
        <end position="332"/>
    </location>
</feature>
<comment type="caution">
    <text evidence="2">The sequence shown here is derived from an EMBL/GenBank/DDBJ whole genome shotgun (WGS) entry which is preliminary data.</text>
</comment>
<evidence type="ECO:0000313" key="3">
    <source>
        <dbReference type="Proteomes" id="UP001629113"/>
    </source>
</evidence>
<dbReference type="EMBL" id="JBFCZG010000002">
    <property type="protein sequence ID" value="KAL3425472.1"/>
    <property type="molecule type" value="Genomic_DNA"/>
</dbReference>
<keyword evidence="3" id="KW-1185">Reference proteome</keyword>
<proteinExistence type="predicted"/>
<dbReference type="Pfam" id="PF18922">
    <property type="entry name" value="DUF5672"/>
    <property type="match status" value="1"/>
</dbReference>
<accession>A0ABR4PQ56</accession>
<dbReference type="Proteomes" id="UP001629113">
    <property type="component" value="Unassembled WGS sequence"/>
</dbReference>
<reference evidence="2 3" key="1">
    <citation type="submission" date="2024-06" db="EMBL/GenBank/DDBJ databases">
        <title>Complete genome of Phlyctema vagabunda strain 19-DSS-EL-015.</title>
        <authorList>
            <person name="Fiorenzani C."/>
        </authorList>
    </citation>
    <scope>NUCLEOTIDE SEQUENCE [LARGE SCALE GENOMIC DNA]</scope>
    <source>
        <strain evidence="2 3">19-DSS-EL-015</strain>
    </source>
</reference>
<evidence type="ECO:0000313" key="2">
    <source>
        <dbReference type="EMBL" id="KAL3425472.1"/>
    </source>
</evidence>
<protein>
    <recommendedName>
        <fullName evidence="1">DUF5672 domain-containing protein</fullName>
    </recommendedName>
</protein>
<name>A0ABR4PQ56_9HELO</name>